<keyword evidence="2" id="KW-0812">Transmembrane</keyword>
<evidence type="ECO:0000256" key="2">
    <source>
        <dbReference type="SAM" id="Phobius"/>
    </source>
</evidence>
<dbReference type="SUPFAM" id="SSF103473">
    <property type="entry name" value="MFS general substrate transporter"/>
    <property type="match status" value="1"/>
</dbReference>
<feature type="transmembrane region" description="Helical" evidence="2">
    <location>
        <begin position="372"/>
        <end position="395"/>
    </location>
</feature>
<dbReference type="EMBL" id="JAODUO010001073">
    <property type="protein sequence ID" value="KAK2171371.1"/>
    <property type="molecule type" value="Genomic_DNA"/>
</dbReference>
<evidence type="ECO:0000313" key="4">
    <source>
        <dbReference type="EMBL" id="KAK2171371.1"/>
    </source>
</evidence>
<feature type="transmembrane region" description="Helical" evidence="2">
    <location>
        <begin position="168"/>
        <end position="186"/>
    </location>
</feature>
<proteinExistence type="predicted"/>
<dbReference type="GO" id="GO:0016020">
    <property type="term" value="C:membrane"/>
    <property type="evidence" value="ECO:0007669"/>
    <property type="project" value="UniProtKB-SubCell"/>
</dbReference>
<dbReference type="AlphaFoldDB" id="A0AAD9NK93"/>
<keyword evidence="5" id="KW-1185">Reference proteome</keyword>
<feature type="transmembrane region" description="Helical" evidence="2">
    <location>
        <begin position="347"/>
        <end position="366"/>
    </location>
</feature>
<sequence length="470" mass="50762">MQKVEPLYAVPKDKGCFIVNFAIIGGCTWSFGILLPEISLKFKATATQVAWLPAIACFIRLFIATPANMLAAKIGTRWVVVTGSLLINVGFFLGTFASRIEILYVTFGCIVGVGAGLCYAPSIVILGQYFDKRRCLANGISFCGVGIGSFVLPPVIRYSADSYGLNAAFLILATVVLHICVAGMLFRPPSFYLKKYTQSKCALEKLPETVVWVTEIKPDTKICLSDSITMTASPVGVAGAQEKTPNNDVCCVADTKTTCNDCDVGETSSGFRWRLLCNPLMLMYAVTLAISDSSYGNVYMLMPPHATSTGFSSIKGTQLISMIGITQAVSRLISGWFGDFNVFNKKYIYQGALLVCGTTFCVMPFIQNYVLLAIVSVVCSLSAGSFTVLSAVLVAENLGTANLPTTYGILYSTESLFFLASPVLMGWLRDTTGRWNDSFITSGALLIFGASVYIFEPCAAKYGKKTTQKT</sequence>
<comment type="subcellular location">
    <subcellularLocation>
        <location evidence="1">Membrane</location>
        <topology evidence="1">Multi-pass membrane protein</topology>
    </subcellularLocation>
</comment>
<dbReference type="PANTHER" id="PTHR11360:SF306">
    <property type="entry name" value="RE01051P"/>
    <property type="match status" value="1"/>
</dbReference>
<feature type="transmembrane region" description="Helical" evidence="2">
    <location>
        <begin position="78"/>
        <end position="96"/>
    </location>
</feature>
<feature type="domain" description="Major facilitator superfamily (MFS) profile" evidence="3">
    <location>
        <begin position="1"/>
        <end position="461"/>
    </location>
</feature>
<evidence type="ECO:0000256" key="1">
    <source>
        <dbReference type="ARBA" id="ARBA00004141"/>
    </source>
</evidence>
<evidence type="ECO:0000259" key="3">
    <source>
        <dbReference type="PROSITE" id="PS50850"/>
    </source>
</evidence>
<dbReference type="InterPro" id="IPR036259">
    <property type="entry name" value="MFS_trans_sf"/>
</dbReference>
<reference evidence="4" key="1">
    <citation type="journal article" date="2023" name="Mol. Biol. Evol.">
        <title>Third-Generation Sequencing Reveals the Adaptive Role of the Epigenome in Three Deep-Sea Polychaetes.</title>
        <authorList>
            <person name="Perez M."/>
            <person name="Aroh O."/>
            <person name="Sun Y."/>
            <person name="Lan Y."/>
            <person name="Juniper S.K."/>
            <person name="Young C.R."/>
            <person name="Angers B."/>
            <person name="Qian P.Y."/>
        </authorList>
    </citation>
    <scope>NUCLEOTIDE SEQUENCE</scope>
    <source>
        <strain evidence="4">R07B-5</strain>
    </source>
</reference>
<dbReference type="CDD" id="cd17352">
    <property type="entry name" value="MFS_MCT_SLC16"/>
    <property type="match status" value="1"/>
</dbReference>
<feature type="transmembrane region" description="Helical" evidence="2">
    <location>
        <begin position="102"/>
        <end position="124"/>
    </location>
</feature>
<accession>A0AAD9NK93</accession>
<gene>
    <name evidence="4" type="ORF">NP493_1068g01000</name>
</gene>
<dbReference type="Gene3D" id="1.20.1250.20">
    <property type="entry name" value="MFS general substrate transporter like domains"/>
    <property type="match status" value="2"/>
</dbReference>
<protein>
    <recommendedName>
        <fullName evidence="3">Major facilitator superfamily (MFS) profile domain-containing protein</fullName>
    </recommendedName>
</protein>
<dbReference type="PROSITE" id="PS50850">
    <property type="entry name" value="MFS"/>
    <property type="match status" value="1"/>
</dbReference>
<keyword evidence="2" id="KW-1133">Transmembrane helix</keyword>
<feature type="transmembrane region" description="Helical" evidence="2">
    <location>
        <begin position="407"/>
        <end position="427"/>
    </location>
</feature>
<dbReference type="InterPro" id="IPR020846">
    <property type="entry name" value="MFS_dom"/>
</dbReference>
<dbReference type="InterPro" id="IPR050327">
    <property type="entry name" value="Proton-linked_MCT"/>
</dbReference>
<dbReference type="PROSITE" id="PS51257">
    <property type="entry name" value="PROKAR_LIPOPROTEIN"/>
    <property type="match status" value="1"/>
</dbReference>
<feature type="transmembrane region" description="Helical" evidence="2">
    <location>
        <begin position="50"/>
        <end position="71"/>
    </location>
</feature>
<dbReference type="Proteomes" id="UP001209878">
    <property type="component" value="Unassembled WGS sequence"/>
</dbReference>
<feature type="transmembrane region" description="Helical" evidence="2">
    <location>
        <begin position="16"/>
        <end position="38"/>
    </location>
</feature>
<dbReference type="Pfam" id="PF07690">
    <property type="entry name" value="MFS_1"/>
    <property type="match status" value="1"/>
</dbReference>
<dbReference type="InterPro" id="IPR011701">
    <property type="entry name" value="MFS"/>
</dbReference>
<comment type="caution">
    <text evidence="4">The sequence shown here is derived from an EMBL/GenBank/DDBJ whole genome shotgun (WGS) entry which is preliminary data.</text>
</comment>
<feature type="transmembrane region" description="Helical" evidence="2">
    <location>
        <begin position="136"/>
        <end position="156"/>
    </location>
</feature>
<name>A0AAD9NK93_RIDPI</name>
<evidence type="ECO:0000313" key="5">
    <source>
        <dbReference type="Proteomes" id="UP001209878"/>
    </source>
</evidence>
<feature type="transmembrane region" description="Helical" evidence="2">
    <location>
        <begin position="439"/>
        <end position="455"/>
    </location>
</feature>
<dbReference type="PANTHER" id="PTHR11360">
    <property type="entry name" value="MONOCARBOXYLATE TRANSPORTER"/>
    <property type="match status" value="1"/>
</dbReference>
<dbReference type="GO" id="GO:0008028">
    <property type="term" value="F:monocarboxylic acid transmembrane transporter activity"/>
    <property type="evidence" value="ECO:0007669"/>
    <property type="project" value="TreeGrafter"/>
</dbReference>
<organism evidence="4 5">
    <name type="scientific">Ridgeia piscesae</name>
    <name type="common">Tubeworm</name>
    <dbReference type="NCBI Taxonomy" id="27915"/>
    <lineage>
        <taxon>Eukaryota</taxon>
        <taxon>Metazoa</taxon>
        <taxon>Spiralia</taxon>
        <taxon>Lophotrochozoa</taxon>
        <taxon>Annelida</taxon>
        <taxon>Polychaeta</taxon>
        <taxon>Sedentaria</taxon>
        <taxon>Canalipalpata</taxon>
        <taxon>Sabellida</taxon>
        <taxon>Siboglinidae</taxon>
        <taxon>Ridgeia</taxon>
    </lineage>
</organism>
<keyword evidence="2" id="KW-0472">Membrane</keyword>